<dbReference type="Pfam" id="PF14332">
    <property type="entry name" value="DUF4388"/>
    <property type="match status" value="1"/>
</dbReference>
<dbReference type="InterPro" id="IPR043128">
    <property type="entry name" value="Rev_trsase/Diguanyl_cyclase"/>
</dbReference>
<name>A0A8J7TMD1_9BACT</name>
<organism evidence="3 4">
    <name type="scientific">Candidatus Obscuribacter phosphatis</name>
    <dbReference type="NCBI Taxonomy" id="1906157"/>
    <lineage>
        <taxon>Bacteria</taxon>
        <taxon>Bacillati</taxon>
        <taxon>Candidatus Melainabacteria</taxon>
        <taxon>Candidatus Obscuribacterales</taxon>
        <taxon>Candidatus Obscuribacteraceae</taxon>
        <taxon>Candidatus Obscuribacter</taxon>
    </lineage>
</organism>
<feature type="domain" description="GGDEF" evidence="2">
    <location>
        <begin position="574"/>
        <end position="707"/>
    </location>
</feature>
<evidence type="ECO:0000256" key="1">
    <source>
        <dbReference type="SAM" id="MobiDB-lite"/>
    </source>
</evidence>
<gene>
    <name evidence="3" type="ORF">J0M35_14560</name>
</gene>
<dbReference type="SMART" id="SM00267">
    <property type="entry name" value="GGDEF"/>
    <property type="match status" value="1"/>
</dbReference>
<dbReference type="Gene3D" id="3.30.70.270">
    <property type="match status" value="1"/>
</dbReference>
<dbReference type="Pfam" id="PF00990">
    <property type="entry name" value="GGDEF"/>
    <property type="match status" value="1"/>
</dbReference>
<dbReference type="Proteomes" id="UP000664277">
    <property type="component" value="Unassembled WGS sequence"/>
</dbReference>
<dbReference type="AlphaFoldDB" id="A0A8J7TMD1"/>
<dbReference type="InterPro" id="IPR000160">
    <property type="entry name" value="GGDEF_dom"/>
</dbReference>
<proteinExistence type="predicted"/>
<comment type="caution">
    <text evidence="3">The sequence shown here is derived from an EMBL/GenBank/DDBJ whole genome shotgun (WGS) entry which is preliminary data.</text>
</comment>
<dbReference type="PANTHER" id="PTHR36304:SF4">
    <property type="entry name" value="DUF4388 DOMAIN-CONTAINING PROTEIN"/>
    <property type="match status" value="1"/>
</dbReference>
<dbReference type="PROSITE" id="PS50887">
    <property type="entry name" value="GGDEF"/>
    <property type="match status" value="1"/>
</dbReference>
<accession>A0A8J7TMD1</accession>
<sequence length="712" mass="76926">MLRPGKGPDQGKIRLPRQTAAPGVRELQALYEQARENRGREVELIWQVPGTYKTYSILIKFDRVTPHPLWQVWEDNGRETKMVWRFETSDINMLFDVIAMLEVTHQKTTGTVQTLSQSQTGMPAPTPRATGSFPALGQTPRATGSFPALGNNGQQAQRSGIVGSGGAANSGVFGTSSGNYQNSPPQQQTSGWKPAEEGSSWKAADPATASGTWQAAPQNAMPGQGVTGWKPAAEPAAPAPAPTPSGLNPLQAAMANLAAGQPLPNTPPLPASQALIKAGQAPAPVPPPVNPQVSQQALLAGTASHGMPEGSLPADFFSDAPATIAGAAPVRSSAIEGLIEQNPLNTVLTNIGMQQLTGKLECVSDTAVAHVYFENGIPKDAQTSTNRGDEAIKELVLWRKGNYLFKQGLRTEMSSVERSLQTVLLEGVALLDQLKHLEKAGLVYESILVQKQKNLGEPELKLMLSKGHPLDFQTQKVIYDALSHKKTFTDLLRDHPMEQTQWAPILFNLLYCGLIEIKAPAATRGGALDFLGEGKQIIQNLGHHFVRPDTGIVSFEALLYFLEYEYYRYEAYNWPLSIIAFEMSLRRPGSAIGETEPLPIQALSSAAMRIGLVKRPLDLLTHFQVNEFAILMPNTKASQAAFVANRILDALTVTPLSPGIDRANISLSFGIANLPSDGEDIESLLQAAEQARLEAREGTFPIVLARTQTTRI</sequence>
<evidence type="ECO:0000259" key="2">
    <source>
        <dbReference type="PROSITE" id="PS50887"/>
    </source>
</evidence>
<dbReference type="PANTHER" id="PTHR36304">
    <property type="entry name" value="DOMAIN GTPASE-ACTIVATING PROTEIN, PUTATIVE-RELATED-RELATED"/>
    <property type="match status" value="1"/>
</dbReference>
<feature type="compositionally biased region" description="Polar residues" evidence="1">
    <location>
        <begin position="172"/>
        <end position="191"/>
    </location>
</feature>
<evidence type="ECO:0000313" key="3">
    <source>
        <dbReference type="EMBL" id="MBN8661584.1"/>
    </source>
</evidence>
<dbReference type="InterPro" id="IPR025497">
    <property type="entry name" value="PatA-like_N"/>
</dbReference>
<evidence type="ECO:0000313" key="4">
    <source>
        <dbReference type="Proteomes" id="UP000664277"/>
    </source>
</evidence>
<protein>
    <submittedName>
        <fullName evidence="3">DUF4388 domain-containing protein</fullName>
    </submittedName>
</protein>
<reference evidence="3" key="1">
    <citation type="submission" date="2021-02" db="EMBL/GenBank/DDBJ databases">
        <title>Genome-Resolved Metagenomics of a Microbial Community Performing Photosynthetic Biological Nutrient Removal.</title>
        <authorList>
            <person name="Mcdaniel E.A."/>
        </authorList>
    </citation>
    <scope>NUCLEOTIDE SEQUENCE</scope>
    <source>
        <strain evidence="3">UWPOB_OBS1</strain>
    </source>
</reference>
<dbReference type="SUPFAM" id="SSF55073">
    <property type="entry name" value="Nucleotide cyclase"/>
    <property type="match status" value="1"/>
</dbReference>
<feature type="region of interest" description="Disordered" evidence="1">
    <location>
        <begin position="114"/>
        <end position="243"/>
    </location>
</feature>
<dbReference type="EMBL" id="JAFLCK010000022">
    <property type="protein sequence ID" value="MBN8661584.1"/>
    <property type="molecule type" value="Genomic_DNA"/>
</dbReference>
<dbReference type="InterPro" id="IPR029787">
    <property type="entry name" value="Nucleotide_cyclase"/>
</dbReference>